<protein>
    <submittedName>
        <fullName evidence="2">Uncharacterized protein</fullName>
    </submittedName>
</protein>
<accession>A0AA86TJ51</accession>
<keyword evidence="1" id="KW-1133">Transmembrane helix</keyword>
<reference evidence="2" key="1">
    <citation type="submission" date="2023-10" db="EMBL/GenBank/DDBJ databases">
        <authorList>
            <person name="Domelevo Entfellner J.-B."/>
        </authorList>
    </citation>
    <scope>NUCLEOTIDE SEQUENCE</scope>
</reference>
<feature type="transmembrane region" description="Helical" evidence="1">
    <location>
        <begin position="129"/>
        <end position="151"/>
    </location>
</feature>
<evidence type="ECO:0000313" key="3">
    <source>
        <dbReference type="Proteomes" id="UP001189624"/>
    </source>
</evidence>
<proteinExistence type="predicted"/>
<feature type="transmembrane region" description="Helical" evidence="1">
    <location>
        <begin position="94"/>
        <end position="117"/>
    </location>
</feature>
<keyword evidence="1" id="KW-0812">Transmembrane</keyword>
<name>A0AA86TJ51_9FABA</name>
<dbReference type="Gramene" id="rna-AYBTSS11_LOCUS27456">
    <property type="protein sequence ID" value="CAJ1975344.1"/>
    <property type="gene ID" value="gene-AYBTSS11_LOCUS27456"/>
</dbReference>
<gene>
    <name evidence="2" type="ORF">AYBTSS11_LOCUS27456</name>
</gene>
<evidence type="ECO:0000256" key="1">
    <source>
        <dbReference type="SAM" id="Phobius"/>
    </source>
</evidence>
<keyword evidence="1" id="KW-0472">Membrane</keyword>
<dbReference type="AlphaFoldDB" id="A0AA86TJ51"/>
<feature type="transmembrane region" description="Helical" evidence="1">
    <location>
        <begin position="172"/>
        <end position="196"/>
    </location>
</feature>
<dbReference type="Proteomes" id="UP001189624">
    <property type="component" value="Chromosome 9"/>
</dbReference>
<keyword evidence="3" id="KW-1185">Reference proteome</keyword>
<dbReference type="EMBL" id="OY731406">
    <property type="protein sequence ID" value="CAJ1975344.1"/>
    <property type="molecule type" value="Genomic_DNA"/>
</dbReference>
<organism evidence="2 3">
    <name type="scientific">Sphenostylis stenocarpa</name>
    <dbReference type="NCBI Taxonomy" id="92480"/>
    <lineage>
        <taxon>Eukaryota</taxon>
        <taxon>Viridiplantae</taxon>
        <taxon>Streptophyta</taxon>
        <taxon>Embryophyta</taxon>
        <taxon>Tracheophyta</taxon>
        <taxon>Spermatophyta</taxon>
        <taxon>Magnoliopsida</taxon>
        <taxon>eudicotyledons</taxon>
        <taxon>Gunneridae</taxon>
        <taxon>Pentapetalae</taxon>
        <taxon>rosids</taxon>
        <taxon>fabids</taxon>
        <taxon>Fabales</taxon>
        <taxon>Fabaceae</taxon>
        <taxon>Papilionoideae</taxon>
        <taxon>50 kb inversion clade</taxon>
        <taxon>NPAAA clade</taxon>
        <taxon>indigoferoid/millettioid clade</taxon>
        <taxon>Phaseoleae</taxon>
        <taxon>Sphenostylis</taxon>
    </lineage>
</organism>
<evidence type="ECO:0000313" key="2">
    <source>
        <dbReference type="EMBL" id="CAJ1975344.1"/>
    </source>
</evidence>
<sequence length="197" mass="21911">MTASSFWRQTLLRWAPLRPPWWACMHEKRSIIPLHNQLWMATIISAWRMVGAKKQLHDNLCMAISGGEGGPCGCAPVWSPINVDPWFVIREIHLFVFVLLVGSSPAAINFGVILSHQQLAWYLVGGTPQVWFCVFSVMVGTSNLVGCILGAPSSSPSACPTKSFVHIFSHRYGSYVVFHGCNLKLVLLAVVLHAWLR</sequence>